<dbReference type="GO" id="GO:0043565">
    <property type="term" value="F:sequence-specific DNA binding"/>
    <property type="evidence" value="ECO:0007669"/>
    <property type="project" value="InterPro"/>
</dbReference>
<dbReference type="Gene3D" id="1.10.10.60">
    <property type="entry name" value="Homeodomain-like"/>
    <property type="match status" value="1"/>
</dbReference>
<evidence type="ECO:0000256" key="3">
    <source>
        <dbReference type="ARBA" id="ARBA00023163"/>
    </source>
</evidence>
<dbReference type="OrthoDB" id="9799345at2"/>
<protein>
    <submittedName>
        <fullName evidence="5">Helix-turn-helix domain-containing protein</fullName>
    </submittedName>
</protein>
<comment type="caution">
    <text evidence="5">The sequence shown here is derived from an EMBL/GenBank/DDBJ whole genome shotgun (WGS) entry which is preliminary data.</text>
</comment>
<keyword evidence="3" id="KW-0804">Transcription</keyword>
<proteinExistence type="predicted"/>
<dbReference type="PANTHER" id="PTHR46796">
    <property type="entry name" value="HTH-TYPE TRANSCRIPTIONAL ACTIVATOR RHAS-RELATED"/>
    <property type="match status" value="1"/>
</dbReference>
<keyword evidence="2" id="KW-0238">DNA-binding</keyword>
<dbReference type="Pfam" id="PF14525">
    <property type="entry name" value="AraC_binding_2"/>
    <property type="match status" value="1"/>
</dbReference>
<dbReference type="SMART" id="SM00342">
    <property type="entry name" value="HTH_ARAC"/>
    <property type="match status" value="1"/>
</dbReference>
<dbReference type="RefSeq" id="WP_121687503.1">
    <property type="nucleotide sequence ID" value="NZ_RCUY01000002.1"/>
</dbReference>
<keyword evidence="6" id="KW-1185">Reference proteome</keyword>
<evidence type="ECO:0000256" key="1">
    <source>
        <dbReference type="ARBA" id="ARBA00023015"/>
    </source>
</evidence>
<accession>A0A3L7AX88</accession>
<name>A0A3L7AX88_9MICO</name>
<evidence type="ECO:0000259" key="4">
    <source>
        <dbReference type="PROSITE" id="PS01124"/>
    </source>
</evidence>
<dbReference type="PANTHER" id="PTHR46796:SF6">
    <property type="entry name" value="ARAC SUBFAMILY"/>
    <property type="match status" value="1"/>
</dbReference>
<reference evidence="5 6" key="1">
    <citation type="submission" date="2018-10" db="EMBL/GenBank/DDBJ databases">
        <authorList>
            <person name="Li J."/>
        </authorList>
    </citation>
    <scope>NUCLEOTIDE SEQUENCE [LARGE SCALE GENOMIC DNA]</scope>
    <source>
        <strain evidence="5 6">JCM 11654</strain>
    </source>
</reference>
<dbReference type="AlphaFoldDB" id="A0A3L7AX88"/>
<feature type="domain" description="HTH araC/xylS-type" evidence="4">
    <location>
        <begin position="216"/>
        <end position="317"/>
    </location>
</feature>
<dbReference type="InterPro" id="IPR035418">
    <property type="entry name" value="AraC-bd_2"/>
</dbReference>
<dbReference type="InterPro" id="IPR050204">
    <property type="entry name" value="AraC_XylS_family_regulators"/>
</dbReference>
<dbReference type="SUPFAM" id="SSF46689">
    <property type="entry name" value="Homeodomain-like"/>
    <property type="match status" value="1"/>
</dbReference>
<organism evidence="5 6">
    <name type="scientific">Mycetocola lacteus</name>
    <dbReference type="NCBI Taxonomy" id="76637"/>
    <lineage>
        <taxon>Bacteria</taxon>
        <taxon>Bacillati</taxon>
        <taxon>Actinomycetota</taxon>
        <taxon>Actinomycetes</taxon>
        <taxon>Micrococcales</taxon>
        <taxon>Microbacteriaceae</taxon>
        <taxon>Mycetocola</taxon>
    </lineage>
</organism>
<evidence type="ECO:0000256" key="2">
    <source>
        <dbReference type="ARBA" id="ARBA00023125"/>
    </source>
</evidence>
<keyword evidence="1" id="KW-0805">Transcription regulation</keyword>
<dbReference type="PROSITE" id="PS01124">
    <property type="entry name" value="HTH_ARAC_FAMILY_2"/>
    <property type="match status" value="1"/>
</dbReference>
<dbReference type="Proteomes" id="UP000269438">
    <property type="component" value="Unassembled WGS sequence"/>
</dbReference>
<dbReference type="InterPro" id="IPR018060">
    <property type="entry name" value="HTH_AraC"/>
</dbReference>
<dbReference type="InterPro" id="IPR009057">
    <property type="entry name" value="Homeodomain-like_sf"/>
</dbReference>
<gene>
    <name evidence="5" type="ORF">D9V34_03335</name>
</gene>
<evidence type="ECO:0000313" key="6">
    <source>
        <dbReference type="Proteomes" id="UP000269438"/>
    </source>
</evidence>
<dbReference type="GO" id="GO:0003700">
    <property type="term" value="F:DNA-binding transcription factor activity"/>
    <property type="evidence" value="ECO:0007669"/>
    <property type="project" value="InterPro"/>
</dbReference>
<evidence type="ECO:0000313" key="5">
    <source>
        <dbReference type="EMBL" id="RLP83852.1"/>
    </source>
</evidence>
<sequence length="330" mass="37041">MSEARKRLLNPHTADNSISDRAYFGPEGVAMLAASDGVTTSDAEHFDLRTRVARIGYFRIQSILTTSLNVSLATDHYDAPDKVRFTFVREGRLEIDQRGRHVVLTPGDAVIGFDTVPTQIHLPERTRYVTITVDRELLFPAGLAQEKQMRYIRRDELFNGATASFFEALLRPAAFPLAPVDELRVSRTITKMLNEVFVATLPSQDSVVTRRAEERAVVRGYIGAHFTRPDLSVSSIAAHYGMSPRSLQRLYSDYGENVSNVIRKRRLEHAVSMLMDRRFDDVSIDDVAIRSGFAGANQLRRVMNQVMDQTPTQLRAVHGGRDEDAESASD</sequence>
<dbReference type="Pfam" id="PF12833">
    <property type="entry name" value="HTH_18"/>
    <property type="match status" value="1"/>
</dbReference>
<dbReference type="EMBL" id="RCUY01000002">
    <property type="protein sequence ID" value="RLP83852.1"/>
    <property type="molecule type" value="Genomic_DNA"/>
</dbReference>